<dbReference type="InterPro" id="IPR030400">
    <property type="entry name" value="Sedolisin_dom"/>
</dbReference>
<evidence type="ECO:0000256" key="2">
    <source>
        <dbReference type="ARBA" id="ARBA00022670"/>
    </source>
</evidence>
<evidence type="ECO:0000256" key="5">
    <source>
        <dbReference type="ARBA" id="ARBA00022825"/>
    </source>
</evidence>
<feature type="signal peptide" evidence="9">
    <location>
        <begin position="1"/>
        <end position="19"/>
    </location>
</feature>
<dbReference type="SMART" id="SM00944">
    <property type="entry name" value="Pro-kuma_activ"/>
    <property type="match status" value="1"/>
</dbReference>
<keyword evidence="12" id="KW-1185">Reference proteome</keyword>
<keyword evidence="5 8" id="KW-0720">Serine protease</keyword>
<name>A0A423V8N2_CYTCH</name>
<dbReference type="PROSITE" id="PS51695">
    <property type="entry name" value="SEDOLISIN"/>
    <property type="match status" value="1"/>
</dbReference>
<keyword evidence="6 8" id="KW-0106">Calcium</keyword>
<evidence type="ECO:0000256" key="9">
    <source>
        <dbReference type="SAM" id="SignalP"/>
    </source>
</evidence>
<dbReference type="GO" id="GO:0008240">
    <property type="term" value="F:tripeptidyl-peptidase activity"/>
    <property type="evidence" value="ECO:0007669"/>
    <property type="project" value="TreeGrafter"/>
</dbReference>
<evidence type="ECO:0000256" key="3">
    <source>
        <dbReference type="ARBA" id="ARBA00022723"/>
    </source>
</evidence>
<dbReference type="PANTHER" id="PTHR14218:SF19">
    <property type="entry name" value="SERINE PROTEASE AORO, PUTATIVE (AFU_ORTHOLOGUE AFUA_6G10250)-RELATED"/>
    <property type="match status" value="1"/>
</dbReference>
<sequence>MLFGQVAAFLAGGAALAAAGPLSHSVRDLPGGHAALSRREIPSSHVLHERQLPQWSRSWKRAAKVPREALLPVRIGLKQRNLKEGAELLHEISRPGSANFGKHLSSAEVIDMFAPDQSSVDAVTKWLVTSGISAERISQSANKQWIQFDAKAYEMEDLMLADFYIFEHITTGTKNVAVDEYHVPHDVQEHIDFITPGIKMRSDPRELKKMKNKREAEKEAQHLKKRGFQSQHTELLPVSDQEGHILENAVPALNISLLTPGNCDLYVTDTCIRAQYNIPNNTLAAPGNELGIFESLNDHYSKLDLDVYFSTLYPYIPNGTYPTEKLIDGAVGSSEEAGLAEEDAGVESDLDFMSAWPLIWPQKTVLFQTDDQYYEVNQSSADTPYLGFYNTFFDALDGSYCTSTAYGETGDCTDPECLDPTYPNPYGYQGQLQCGVYEPTNVISISYGGGEADLPAYYLKRQCDEIMKLGLQGTTVVMSSGDYGVGSYPGDFGLESGCAGPDETIFYPDADATCPYVLAVGSTQFQFASNDSTLPYEAATSRFASGGGFSNYFDAPDWQTSHIKSYFDEVELNFTGYADAGTNFSDVGDGVYHLGGRGYPDVSAIGDYFVLYTQGGWYKVGGTSLSSPIWGAVLTLVNEHRLAANKSTVGFVHEILYSHPEVFTDVTEGSNPNCGSTGFLAAAGWDPVTGLGTPNFPKLLSLLMSI</sequence>
<protein>
    <recommendedName>
        <fullName evidence="10">Peptidase S53 domain-containing protein</fullName>
    </recommendedName>
</protein>
<dbReference type="STRING" id="252740.A0A423V8N2"/>
<evidence type="ECO:0000256" key="6">
    <source>
        <dbReference type="ARBA" id="ARBA00022837"/>
    </source>
</evidence>
<feature type="binding site" evidence="8">
    <location>
        <position position="684"/>
    </location>
    <ligand>
        <name>Ca(2+)</name>
        <dbReference type="ChEBI" id="CHEBI:29108"/>
    </ligand>
</feature>
<dbReference type="EMBL" id="LJZO01000090">
    <property type="protein sequence ID" value="ROV87190.1"/>
    <property type="molecule type" value="Genomic_DNA"/>
</dbReference>
<evidence type="ECO:0000256" key="7">
    <source>
        <dbReference type="ARBA" id="ARBA00023145"/>
    </source>
</evidence>
<evidence type="ECO:0000259" key="10">
    <source>
        <dbReference type="PROSITE" id="PS51695"/>
    </source>
</evidence>
<feature type="binding site" evidence="8">
    <location>
        <position position="666"/>
    </location>
    <ligand>
        <name>Ca(2+)</name>
        <dbReference type="ChEBI" id="CHEBI:29108"/>
    </ligand>
</feature>
<evidence type="ECO:0000313" key="12">
    <source>
        <dbReference type="Proteomes" id="UP000284375"/>
    </source>
</evidence>
<dbReference type="Proteomes" id="UP000284375">
    <property type="component" value="Unassembled WGS sequence"/>
</dbReference>
<feature type="binding site" evidence="8">
    <location>
        <position position="665"/>
    </location>
    <ligand>
        <name>Ca(2+)</name>
        <dbReference type="ChEBI" id="CHEBI:29108"/>
    </ligand>
</feature>
<dbReference type="SUPFAM" id="SSF54897">
    <property type="entry name" value="Protease propeptides/inhibitors"/>
    <property type="match status" value="1"/>
</dbReference>
<keyword evidence="9" id="KW-0732">Signal</keyword>
<feature type="active site" description="Charge relay system" evidence="8">
    <location>
        <position position="347"/>
    </location>
</feature>
<dbReference type="PANTHER" id="PTHR14218">
    <property type="entry name" value="PROTEASE S8 TRIPEPTIDYL PEPTIDASE I CLN2"/>
    <property type="match status" value="1"/>
</dbReference>
<dbReference type="GO" id="GO:0004252">
    <property type="term" value="F:serine-type endopeptidase activity"/>
    <property type="evidence" value="ECO:0007669"/>
    <property type="project" value="UniProtKB-UniRule"/>
</dbReference>
<keyword evidence="2 8" id="KW-0645">Protease</keyword>
<dbReference type="GO" id="GO:0006508">
    <property type="term" value="P:proteolysis"/>
    <property type="evidence" value="ECO:0007669"/>
    <property type="project" value="UniProtKB-KW"/>
</dbReference>
<feature type="domain" description="Peptidase S53" evidence="10">
    <location>
        <begin position="266"/>
        <end position="706"/>
    </location>
</feature>
<accession>A0A423V8N2</accession>
<dbReference type="AlphaFoldDB" id="A0A423V8N2"/>
<dbReference type="SUPFAM" id="SSF52743">
    <property type="entry name" value="Subtilisin-like"/>
    <property type="match status" value="1"/>
</dbReference>
<dbReference type="GO" id="GO:0046872">
    <property type="term" value="F:metal ion binding"/>
    <property type="evidence" value="ECO:0007669"/>
    <property type="project" value="UniProtKB-UniRule"/>
</dbReference>
<keyword evidence="7" id="KW-0865">Zymogen</keyword>
<feature type="binding site" evidence="8">
    <location>
        <position position="686"/>
    </location>
    <ligand>
        <name>Ca(2+)</name>
        <dbReference type="ChEBI" id="CHEBI:29108"/>
    </ligand>
</feature>
<feature type="chain" id="PRO_5019498548" description="Peptidase S53 domain-containing protein" evidence="9">
    <location>
        <begin position="20"/>
        <end position="706"/>
    </location>
</feature>
<reference evidence="11 12" key="1">
    <citation type="submission" date="2015-09" db="EMBL/GenBank/DDBJ databases">
        <title>Host preference determinants of Valsa canker pathogens revealed by comparative genomics.</title>
        <authorList>
            <person name="Yin Z."/>
            <person name="Huang L."/>
        </authorList>
    </citation>
    <scope>NUCLEOTIDE SEQUENCE [LARGE SCALE GENOMIC DNA]</scope>
    <source>
        <strain evidence="11 12">YSFL</strain>
    </source>
</reference>
<dbReference type="InterPro" id="IPR015366">
    <property type="entry name" value="S53_propep"/>
</dbReference>
<comment type="caution">
    <text evidence="11">The sequence shown here is derived from an EMBL/GenBank/DDBJ whole genome shotgun (WGS) entry which is preliminary data.</text>
</comment>
<evidence type="ECO:0000313" key="11">
    <source>
        <dbReference type="EMBL" id="ROV87190.1"/>
    </source>
</evidence>
<keyword evidence="4 8" id="KW-0378">Hydrolase</keyword>
<comment type="subcellular location">
    <subcellularLocation>
        <location evidence="1">Secreted</location>
        <location evidence="1">Extracellular space</location>
    </subcellularLocation>
</comment>
<evidence type="ECO:0000256" key="1">
    <source>
        <dbReference type="ARBA" id="ARBA00004239"/>
    </source>
</evidence>
<dbReference type="InterPro" id="IPR036852">
    <property type="entry name" value="Peptidase_S8/S53_dom_sf"/>
</dbReference>
<keyword evidence="3 8" id="KW-0479">Metal-binding</keyword>
<gene>
    <name evidence="11" type="ORF">VSDG_09930</name>
</gene>
<evidence type="ECO:0000256" key="4">
    <source>
        <dbReference type="ARBA" id="ARBA00022801"/>
    </source>
</evidence>
<dbReference type="InterPro" id="IPR050819">
    <property type="entry name" value="Tripeptidyl-peptidase_I"/>
</dbReference>
<proteinExistence type="predicted"/>
<feature type="active site" description="Charge relay system" evidence="8">
    <location>
        <position position="351"/>
    </location>
</feature>
<organism evidence="11 12">
    <name type="scientific">Cytospora chrysosperma</name>
    <name type="common">Cytospora canker fungus</name>
    <name type="synonym">Sphaeria chrysosperma</name>
    <dbReference type="NCBI Taxonomy" id="252740"/>
    <lineage>
        <taxon>Eukaryota</taxon>
        <taxon>Fungi</taxon>
        <taxon>Dikarya</taxon>
        <taxon>Ascomycota</taxon>
        <taxon>Pezizomycotina</taxon>
        <taxon>Sordariomycetes</taxon>
        <taxon>Sordariomycetidae</taxon>
        <taxon>Diaporthales</taxon>
        <taxon>Cytosporaceae</taxon>
        <taxon>Cytospora</taxon>
    </lineage>
</organism>
<comment type="cofactor">
    <cofactor evidence="8">
        <name>Ca(2+)</name>
        <dbReference type="ChEBI" id="CHEBI:29108"/>
    </cofactor>
    <text evidence="8">Binds 1 Ca(2+) ion per subunit.</text>
</comment>
<dbReference type="OrthoDB" id="409122at2759"/>
<dbReference type="GO" id="GO:0005576">
    <property type="term" value="C:extracellular region"/>
    <property type="evidence" value="ECO:0007669"/>
    <property type="project" value="UniProtKB-SubCell"/>
</dbReference>
<dbReference type="Pfam" id="PF09286">
    <property type="entry name" value="Pro-kuma_activ"/>
    <property type="match status" value="1"/>
</dbReference>
<dbReference type="CDD" id="cd04056">
    <property type="entry name" value="Peptidases_S53"/>
    <property type="match status" value="1"/>
</dbReference>
<evidence type="ECO:0000256" key="8">
    <source>
        <dbReference type="PROSITE-ProRule" id="PRU01032"/>
    </source>
</evidence>
<dbReference type="CDD" id="cd11377">
    <property type="entry name" value="Pro-peptidase_S53"/>
    <property type="match status" value="1"/>
</dbReference>
<dbReference type="Gene3D" id="3.40.50.200">
    <property type="entry name" value="Peptidase S8/S53 domain"/>
    <property type="match status" value="1"/>
</dbReference>
<feature type="active site" description="Charge relay system" evidence="8">
    <location>
        <position position="624"/>
    </location>
</feature>